<sequence>MEKLPSPRGLPRSTKQGLVLECLRAESSIHSAPDSQSIYPIFSAYRSWTLVSPRAASLKIRDVPSGGVIFMINDLVGETFLIDRRCLSNQKSANFWPNFCILFLELYSKGAYSPHSSWSS</sequence>
<reference evidence="2" key="1">
    <citation type="submission" date="2016-11" db="UniProtKB">
        <authorList>
            <consortium name="WormBaseParasite"/>
        </authorList>
    </citation>
    <scope>IDENTIFICATION</scope>
</reference>
<name>A0A1I7YCI4_9BILA</name>
<evidence type="ECO:0000313" key="2">
    <source>
        <dbReference type="WBParaSite" id="L893_g14902.t1"/>
    </source>
</evidence>
<protein>
    <submittedName>
        <fullName evidence="2">FERM domain-containing protein</fullName>
    </submittedName>
</protein>
<organism evidence="1 2">
    <name type="scientific">Steinernema glaseri</name>
    <dbReference type="NCBI Taxonomy" id="37863"/>
    <lineage>
        <taxon>Eukaryota</taxon>
        <taxon>Metazoa</taxon>
        <taxon>Ecdysozoa</taxon>
        <taxon>Nematoda</taxon>
        <taxon>Chromadorea</taxon>
        <taxon>Rhabditida</taxon>
        <taxon>Tylenchina</taxon>
        <taxon>Panagrolaimomorpha</taxon>
        <taxon>Strongyloidoidea</taxon>
        <taxon>Steinernematidae</taxon>
        <taxon>Steinernema</taxon>
    </lineage>
</organism>
<accession>A0A1I7YCI4</accession>
<dbReference type="WBParaSite" id="L893_g14902.t1">
    <property type="protein sequence ID" value="L893_g14902.t1"/>
    <property type="gene ID" value="L893_g14902"/>
</dbReference>
<dbReference type="Proteomes" id="UP000095287">
    <property type="component" value="Unplaced"/>
</dbReference>
<proteinExistence type="predicted"/>
<dbReference type="AlphaFoldDB" id="A0A1I7YCI4"/>
<evidence type="ECO:0000313" key="1">
    <source>
        <dbReference type="Proteomes" id="UP000095287"/>
    </source>
</evidence>
<keyword evidence="1" id="KW-1185">Reference proteome</keyword>